<dbReference type="Gene3D" id="3.40.50.1390">
    <property type="entry name" value="Resolvase, N-terminal catalytic domain"/>
    <property type="match status" value="1"/>
</dbReference>
<accession>A0AAF0GSS0</accession>
<dbReference type="EMBL" id="CP122959">
    <property type="protein sequence ID" value="WGI19245.1"/>
    <property type="molecule type" value="Genomic_DNA"/>
</dbReference>
<dbReference type="Gene3D" id="3.90.1750.20">
    <property type="entry name" value="Putative Large Serine Recombinase, Chain B, Domain 2"/>
    <property type="match status" value="1"/>
</dbReference>
<dbReference type="SUPFAM" id="SSF53041">
    <property type="entry name" value="Resolvase-like"/>
    <property type="match status" value="1"/>
</dbReference>
<dbReference type="PANTHER" id="PTHR30461">
    <property type="entry name" value="DNA-INVERTASE FROM LAMBDOID PROPHAGE"/>
    <property type="match status" value="1"/>
</dbReference>
<gene>
    <name evidence="3" type="ORF">QBD03_00425</name>
</gene>
<evidence type="ECO:0000313" key="4">
    <source>
        <dbReference type="Proteomes" id="UP001179858"/>
    </source>
</evidence>
<dbReference type="Proteomes" id="UP001179858">
    <property type="component" value="Chromosome"/>
</dbReference>
<dbReference type="Pfam" id="PF00239">
    <property type="entry name" value="Resolvase"/>
    <property type="match status" value="1"/>
</dbReference>
<organism evidence="3 4">
    <name type="scientific">Latilactobacillus sakei</name>
    <name type="common">Lactobacillus sakei</name>
    <dbReference type="NCBI Taxonomy" id="1599"/>
    <lineage>
        <taxon>Bacteria</taxon>
        <taxon>Bacillati</taxon>
        <taxon>Bacillota</taxon>
        <taxon>Bacilli</taxon>
        <taxon>Lactobacillales</taxon>
        <taxon>Lactobacillaceae</taxon>
        <taxon>Latilactobacillus</taxon>
    </lineage>
</organism>
<dbReference type="InterPro" id="IPR050639">
    <property type="entry name" value="SSR_resolvase"/>
</dbReference>
<dbReference type="InterPro" id="IPR011109">
    <property type="entry name" value="DNA_bind_recombinase_dom"/>
</dbReference>
<feature type="domain" description="Recombinase" evidence="2">
    <location>
        <begin position="159"/>
        <end position="253"/>
    </location>
</feature>
<dbReference type="SMART" id="SM00857">
    <property type="entry name" value="Resolvase"/>
    <property type="match status" value="1"/>
</dbReference>
<protein>
    <submittedName>
        <fullName evidence="3">Recombinase family protein</fullName>
    </submittedName>
</protein>
<dbReference type="PROSITE" id="PS51736">
    <property type="entry name" value="RECOMBINASES_3"/>
    <property type="match status" value="1"/>
</dbReference>
<proteinExistence type="predicted"/>
<sequence>MAEIAASYMRVSTAKQSQINHYSLAMQSQLISDYCKDKNIALEHELQDVGSGANTNRPSLKILFQLIEREEITLVLCYKYSRLSRNVSDFLTIMQKCAEHNVRVVSITEQTSGTYEMKQFQAHMYAILAEFERETIRSNQKQSYFQKMSDGQVISSKVPYGYFWDKDSACVSIVASEASIVRQIYDLYLMGYGFRRIAKVVKMEPTTVRNILINPRYSGVDENSYGKNKFPAIIEKESFQRVQVIRTDKARKVRPTPNQSILKHKVICPVCGRFLSCERQKWRSKVHEYLSCSNKKHPSFRMNAINLEAQLRPILDKAIQAKSVANQLKGQTKVVKNDPIQAYLNHKITKAEMQQLIEENHDIPTFVDVRNWLQSAEALRLVETILITYVTSVVVDENKNIQHVWITEKQITVDLKPEGV</sequence>
<dbReference type="RefSeq" id="WP_280102917.1">
    <property type="nucleotide sequence ID" value="NZ_CP122959.1"/>
</dbReference>
<name>A0AAF0GSS0_LATSK</name>
<dbReference type="GO" id="GO:0003677">
    <property type="term" value="F:DNA binding"/>
    <property type="evidence" value="ECO:0007669"/>
    <property type="project" value="InterPro"/>
</dbReference>
<dbReference type="GO" id="GO:0000150">
    <property type="term" value="F:DNA strand exchange activity"/>
    <property type="evidence" value="ECO:0007669"/>
    <property type="project" value="InterPro"/>
</dbReference>
<dbReference type="AlphaFoldDB" id="A0AAF0GSS0"/>
<dbReference type="PROSITE" id="PS51737">
    <property type="entry name" value="RECOMBINASE_DNA_BIND"/>
    <property type="match status" value="1"/>
</dbReference>
<reference evidence="3" key="1">
    <citation type="submission" date="2023-04" db="EMBL/GenBank/DDBJ databases">
        <title>Novel strain of Lactilactobacillus sakei and use thereof.</title>
        <authorList>
            <person name="Kim S.Y."/>
        </authorList>
    </citation>
    <scope>NUCLEOTIDE SEQUENCE</scope>
    <source>
        <strain evidence="3">HUP1</strain>
    </source>
</reference>
<dbReference type="InterPro" id="IPR038109">
    <property type="entry name" value="DNA_bind_recomb_sf"/>
</dbReference>
<dbReference type="PANTHER" id="PTHR30461:SF23">
    <property type="entry name" value="DNA RECOMBINASE-RELATED"/>
    <property type="match status" value="1"/>
</dbReference>
<evidence type="ECO:0000313" key="3">
    <source>
        <dbReference type="EMBL" id="WGI19245.1"/>
    </source>
</evidence>
<dbReference type="Pfam" id="PF07508">
    <property type="entry name" value="Recombinase"/>
    <property type="match status" value="1"/>
</dbReference>
<dbReference type="CDD" id="cd00338">
    <property type="entry name" value="Ser_Recombinase"/>
    <property type="match status" value="1"/>
</dbReference>
<dbReference type="InterPro" id="IPR006119">
    <property type="entry name" value="Resolv_N"/>
</dbReference>
<dbReference type="InterPro" id="IPR036162">
    <property type="entry name" value="Resolvase-like_N_sf"/>
</dbReference>
<evidence type="ECO:0000259" key="1">
    <source>
        <dbReference type="PROSITE" id="PS51736"/>
    </source>
</evidence>
<evidence type="ECO:0000259" key="2">
    <source>
        <dbReference type="PROSITE" id="PS51737"/>
    </source>
</evidence>
<feature type="domain" description="Resolvase/invertase-type recombinase catalytic" evidence="1">
    <location>
        <begin position="4"/>
        <end position="151"/>
    </location>
</feature>